<dbReference type="PANTHER" id="PTHR31901:SF9">
    <property type="entry name" value="GH3 DOMAIN-CONTAINING PROTEIN"/>
    <property type="match status" value="1"/>
</dbReference>
<dbReference type="EMBL" id="RSMR01000086">
    <property type="protein sequence ID" value="MIK95245.1"/>
    <property type="molecule type" value="Genomic_DNA"/>
</dbReference>
<comment type="caution">
    <text evidence="3">The sequence shown here is derived from an EMBL/GenBank/DDBJ whole genome shotgun (WGS) entry which is preliminary data.</text>
</comment>
<dbReference type="Pfam" id="PF23571">
    <property type="entry name" value="GH3_M"/>
    <property type="match status" value="1"/>
</dbReference>
<evidence type="ECO:0000313" key="4">
    <source>
        <dbReference type="Proteomes" id="UP000885283"/>
    </source>
</evidence>
<gene>
    <name evidence="3" type="ORF">KO51_28290</name>
</gene>
<dbReference type="InterPro" id="IPR055378">
    <property type="entry name" value="GH3_C"/>
</dbReference>
<dbReference type="GO" id="GO:0005737">
    <property type="term" value="C:cytoplasm"/>
    <property type="evidence" value="ECO:0007669"/>
    <property type="project" value="TreeGrafter"/>
</dbReference>
<proteinExistence type="predicted"/>
<dbReference type="InterPro" id="IPR004993">
    <property type="entry name" value="GH3"/>
</dbReference>
<organism evidence="3 4">
    <name type="scientific">Salmonella enterica</name>
    <name type="common">Salmonella choleraesuis</name>
    <dbReference type="NCBI Taxonomy" id="28901"/>
    <lineage>
        <taxon>Bacteria</taxon>
        <taxon>Pseudomonadati</taxon>
        <taxon>Pseudomonadota</taxon>
        <taxon>Gammaproteobacteria</taxon>
        <taxon>Enterobacterales</taxon>
        <taxon>Enterobacteriaceae</taxon>
        <taxon>Salmonella</taxon>
    </lineage>
</organism>
<evidence type="ECO:0000313" key="3">
    <source>
        <dbReference type="EMBL" id="MIK95245.1"/>
    </source>
</evidence>
<dbReference type="PANTHER" id="PTHR31901">
    <property type="entry name" value="GH3 DOMAIN-CONTAINING PROTEIN"/>
    <property type="match status" value="1"/>
</dbReference>
<dbReference type="AlphaFoldDB" id="A0A402QD89"/>
<dbReference type="InterPro" id="IPR055377">
    <property type="entry name" value="GH3_M"/>
</dbReference>
<dbReference type="Pfam" id="PF03321">
    <property type="entry name" value="GH3"/>
    <property type="match status" value="1"/>
</dbReference>
<feature type="domain" description="GH3 C-terminal" evidence="2">
    <location>
        <begin position="435"/>
        <end position="540"/>
    </location>
</feature>
<feature type="non-terminal residue" evidence="3">
    <location>
        <position position="1"/>
    </location>
</feature>
<evidence type="ECO:0000259" key="2">
    <source>
        <dbReference type="Pfam" id="PF23572"/>
    </source>
</evidence>
<dbReference type="GO" id="GO:0016881">
    <property type="term" value="F:acid-amino acid ligase activity"/>
    <property type="evidence" value="ECO:0007669"/>
    <property type="project" value="TreeGrafter"/>
</dbReference>
<reference evidence="3 4" key="1">
    <citation type="submission" date="2018-08" db="EMBL/GenBank/DDBJ databases">
        <authorList>
            <consortium name="GenomeTrakr network: Whole genome sequencing for foodborne pathogen traceback"/>
        </authorList>
    </citation>
    <scope>NUCLEOTIDE SEQUENCE [LARGE SCALE GENOMIC DNA]</scope>
    <source>
        <strain evidence="3 4">FLUFL-1338</strain>
    </source>
</reference>
<name>A0A402QD89_SALER</name>
<dbReference type="Pfam" id="PF23572">
    <property type="entry name" value="GH3_C"/>
    <property type="match status" value="1"/>
</dbReference>
<sequence length="552" mass="63372">AMKNYHYRDIQNFSNKTSKYKAEFILKINSPKETQCEVLKDLERITKNALYWCQNGANLSSLDDFKKSVCISDYSAFTNAIEKEIITKGGVLTNSPVIRWLKTSGTTGNPKYIPYTYHWLEKYRVPAMYAMWDTFISACPHILTHRYSVLDTQTTREIVKPNINGLTHQSISNRYPYAGNGDWTPPWNTEPWYNEKMPSEHDARSYARLRYFIGEDLRAITAINPSMIISLYDKLKSFQTQLIRDLHDGTFNGANVNGLFLPNPGKAKEIEGKFKSDNFTLCDIWPHLKFYSCWCSAGASHYIPKVNKLIPNATIVPFMTCGTEGVITIPICPEIESQPLAINQAIYEFIPVEIEPDIWLGKYERNTLSPMELEVGKRYHIIMSQAHGLLRLWTGDIIEVTDINPAGTPWVVFIERYGIFNSFTGEKLTHHDISIAFDKTFKKLGCQKSPYIIAPKWAETPYYICAIEQSNNIDPDDFSEQLDIEISSINIEYLSKRQSSRLGMPKTTIVKPDMLRQYFENNRCGENGNQHKFKHHQNDSSIIEKLRGTGNV</sequence>
<accession>A0A402QD89</accession>
<evidence type="ECO:0000259" key="1">
    <source>
        <dbReference type="Pfam" id="PF23571"/>
    </source>
</evidence>
<protein>
    <submittedName>
        <fullName evidence="3">GH3 auxin-responsive promoter</fullName>
    </submittedName>
</protein>
<feature type="domain" description="GH3 middle" evidence="1">
    <location>
        <begin position="340"/>
        <end position="416"/>
    </location>
</feature>
<dbReference type="Proteomes" id="UP000885283">
    <property type="component" value="Unassembled WGS sequence"/>
</dbReference>